<dbReference type="GO" id="GO:0006412">
    <property type="term" value="P:translation"/>
    <property type="evidence" value="ECO:0007669"/>
    <property type="project" value="UniProtKB-UniRule"/>
</dbReference>
<dbReference type="CDD" id="cd05797">
    <property type="entry name" value="Ribosomal_L10"/>
    <property type="match status" value="1"/>
</dbReference>
<comment type="function">
    <text evidence="5">Forms part of the ribosomal stalk, playing a central role in the interaction of the ribosome with GTP-bound translation factors.</text>
</comment>
<evidence type="ECO:0000313" key="7">
    <source>
        <dbReference type="Proteomes" id="UP000316360"/>
    </source>
</evidence>
<reference evidence="6 7" key="1">
    <citation type="submission" date="2019-03" db="EMBL/GenBank/DDBJ databases">
        <title>Metabolic potential of uncultured bacteria and archaea associated with petroleum seepage in deep-sea sediments.</title>
        <authorList>
            <person name="Dong X."/>
            <person name="Hubert C."/>
        </authorList>
    </citation>
    <scope>NUCLEOTIDE SEQUENCE [LARGE SCALE GENOMIC DNA]</scope>
    <source>
        <strain evidence="6">E44_bin7</strain>
    </source>
</reference>
<evidence type="ECO:0000313" key="6">
    <source>
        <dbReference type="EMBL" id="TET08135.1"/>
    </source>
</evidence>
<protein>
    <recommendedName>
        <fullName evidence="4 5">Large ribosomal subunit protein uL10</fullName>
    </recommendedName>
</protein>
<sequence>MDRQAKIEKVRRIGEGLEKSEASFIFNYHGLKVAELTELRKMLRGVGARFYVVKNNLAHRAIERIGLDDLNQFFSGGTGIIFVEKDPLASAKIVKGFIIDHPNLVIKGGVLGRDILKGDEVRRLGDIPSREILLSWLLAGMQSPVRRLLGILNSPLGNLVLLLQSILSKKKSNDSPQSSQIKEDN</sequence>
<dbReference type="InterPro" id="IPR043141">
    <property type="entry name" value="Ribosomal_uL10-like_sf"/>
</dbReference>
<keyword evidence="3 5" id="KW-0687">Ribonucleoprotein</keyword>
<proteinExistence type="inferred from homology"/>
<dbReference type="NCBIfam" id="NF000955">
    <property type="entry name" value="PRK00099.1-1"/>
    <property type="match status" value="1"/>
</dbReference>
<dbReference type="EMBL" id="SOKJ01000378">
    <property type="protein sequence ID" value="TET08135.1"/>
    <property type="molecule type" value="Genomic_DNA"/>
</dbReference>
<dbReference type="InterPro" id="IPR022973">
    <property type="entry name" value="Ribosomal_uL10_bac"/>
</dbReference>
<dbReference type="GO" id="GO:1990904">
    <property type="term" value="C:ribonucleoprotein complex"/>
    <property type="evidence" value="ECO:0007669"/>
    <property type="project" value="UniProtKB-KW"/>
</dbReference>
<accession>A0A523RQT9</accession>
<dbReference type="Gene3D" id="3.30.70.1730">
    <property type="match status" value="1"/>
</dbReference>
<dbReference type="GO" id="GO:0005840">
    <property type="term" value="C:ribosome"/>
    <property type="evidence" value="ECO:0007669"/>
    <property type="project" value="UniProtKB-KW"/>
</dbReference>
<comment type="caution">
    <text evidence="6">The sequence shown here is derived from an EMBL/GenBank/DDBJ whole genome shotgun (WGS) entry which is preliminary data.</text>
</comment>
<gene>
    <name evidence="5" type="primary">rplJ</name>
    <name evidence="6" type="ORF">E3J84_06565</name>
</gene>
<evidence type="ECO:0000256" key="3">
    <source>
        <dbReference type="ARBA" id="ARBA00023274"/>
    </source>
</evidence>
<dbReference type="Proteomes" id="UP000316360">
    <property type="component" value="Unassembled WGS sequence"/>
</dbReference>
<name>A0A523RQT9_UNCAE</name>
<evidence type="ECO:0000256" key="1">
    <source>
        <dbReference type="ARBA" id="ARBA00008889"/>
    </source>
</evidence>
<organism evidence="6 7">
    <name type="scientific">Aerophobetes bacterium</name>
    <dbReference type="NCBI Taxonomy" id="2030807"/>
    <lineage>
        <taxon>Bacteria</taxon>
        <taxon>Candidatus Aerophobota</taxon>
    </lineage>
</organism>
<dbReference type="HAMAP" id="MF_00362">
    <property type="entry name" value="Ribosomal_uL10"/>
    <property type="match status" value="1"/>
</dbReference>
<dbReference type="GO" id="GO:0070180">
    <property type="term" value="F:large ribosomal subunit rRNA binding"/>
    <property type="evidence" value="ECO:0007669"/>
    <property type="project" value="UniProtKB-UniRule"/>
</dbReference>
<evidence type="ECO:0000256" key="4">
    <source>
        <dbReference type="ARBA" id="ARBA00035202"/>
    </source>
</evidence>
<dbReference type="AlphaFoldDB" id="A0A523RQT9"/>
<dbReference type="InterPro" id="IPR047865">
    <property type="entry name" value="Ribosomal_uL10_bac_type"/>
</dbReference>
<dbReference type="InterPro" id="IPR001790">
    <property type="entry name" value="Ribosomal_uL10"/>
</dbReference>
<dbReference type="Gene3D" id="6.10.250.290">
    <property type="match status" value="1"/>
</dbReference>
<comment type="subunit">
    <text evidence="5">Part of the ribosomal stalk of the 50S ribosomal subunit. The N-terminus interacts with L11 and the large rRNA to form the base of the stalk. The C-terminus forms an elongated spine to which L12 dimers bind in a sequential fashion forming a multimeric L10(L12)X complex.</text>
</comment>
<keyword evidence="2 5" id="KW-0689">Ribosomal protein</keyword>
<evidence type="ECO:0000256" key="2">
    <source>
        <dbReference type="ARBA" id="ARBA00022980"/>
    </source>
</evidence>
<comment type="similarity">
    <text evidence="1 5">Belongs to the universal ribosomal protein uL10 family.</text>
</comment>
<dbReference type="PANTHER" id="PTHR11560">
    <property type="entry name" value="39S RIBOSOMAL PROTEIN L10, MITOCHONDRIAL"/>
    <property type="match status" value="1"/>
</dbReference>
<dbReference type="SUPFAM" id="SSF160369">
    <property type="entry name" value="Ribosomal protein L10-like"/>
    <property type="match status" value="1"/>
</dbReference>
<keyword evidence="5" id="KW-0694">RNA-binding</keyword>
<dbReference type="Pfam" id="PF00466">
    <property type="entry name" value="Ribosomal_L10"/>
    <property type="match status" value="1"/>
</dbReference>
<keyword evidence="5" id="KW-0699">rRNA-binding</keyword>
<evidence type="ECO:0000256" key="5">
    <source>
        <dbReference type="HAMAP-Rule" id="MF_00362"/>
    </source>
</evidence>